<dbReference type="EMBL" id="JACSNX010000001">
    <property type="protein sequence ID" value="MBM6850115.1"/>
    <property type="molecule type" value="Genomic_DNA"/>
</dbReference>
<evidence type="ECO:0000313" key="1">
    <source>
        <dbReference type="EMBL" id="MBM6850115.1"/>
    </source>
</evidence>
<comment type="caution">
    <text evidence="1">The sequence shown here is derived from an EMBL/GenBank/DDBJ whole genome shotgun (WGS) entry which is preliminary data.</text>
</comment>
<evidence type="ECO:0000313" key="2">
    <source>
        <dbReference type="Proteomes" id="UP000719500"/>
    </source>
</evidence>
<dbReference type="InterPro" id="IPR013324">
    <property type="entry name" value="RNA_pol_sigma_r3/r4-like"/>
</dbReference>
<name>A0ABS2FT56_9FIRM</name>
<protein>
    <recommendedName>
        <fullName evidence="3">RNA polymerase ECF subfamily sigma factor</fullName>
    </recommendedName>
</protein>
<accession>A0ABS2FT56</accession>
<gene>
    <name evidence="1" type="ORF">H9X91_01515</name>
</gene>
<proteinExistence type="predicted"/>
<keyword evidence="2" id="KW-1185">Reference proteome</keyword>
<dbReference type="SUPFAM" id="SSF88659">
    <property type="entry name" value="Sigma3 and sigma4 domains of RNA polymerase sigma factors"/>
    <property type="match status" value="1"/>
</dbReference>
<dbReference type="Gene3D" id="1.10.10.10">
    <property type="entry name" value="Winged helix-like DNA-binding domain superfamily/Winged helix DNA-binding domain"/>
    <property type="match status" value="1"/>
</dbReference>
<dbReference type="InterPro" id="IPR036388">
    <property type="entry name" value="WH-like_DNA-bd_sf"/>
</dbReference>
<organism evidence="1 2">
    <name type="scientific">Oscillibacter valericigenes</name>
    <dbReference type="NCBI Taxonomy" id="351091"/>
    <lineage>
        <taxon>Bacteria</taxon>
        <taxon>Bacillati</taxon>
        <taxon>Bacillota</taxon>
        <taxon>Clostridia</taxon>
        <taxon>Eubacteriales</taxon>
        <taxon>Oscillospiraceae</taxon>
        <taxon>Oscillibacter</taxon>
    </lineage>
</organism>
<dbReference type="RefSeq" id="WP_195607937.1">
    <property type="nucleotide sequence ID" value="NZ_JACSNX010000001.1"/>
</dbReference>
<evidence type="ECO:0008006" key="3">
    <source>
        <dbReference type="Google" id="ProtNLM"/>
    </source>
</evidence>
<reference evidence="1 2" key="1">
    <citation type="journal article" date="2021" name="Sci. Rep.">
        <title>The distribution of antibiotic resistance genes in chicken gut microbiota commensals.</title>
        <authorList>
            <person name="Juricova H."/>
            <person name="Matiasovicova J."/>
            <person name="Kubasova T."/>
            <person name="Cejkova D."/>
            <person name="Rychlik I."/>
        </authorList>
    </citation>
    <scope>NUCLEOTIDE SEQUENCE [LARGE SCALE GENOMIC DNA]</scope>
    <source>
        <strain evidence="1 2">An411</strain>
    </source>
</reference>
<dbReference type="Proteomes" id="UP000719500">
    <property type="component" value="Unassembled WGS sequence"/>
</dbReference>
<sequence length="132" mass="16025">MKTVKIKDYFGKIHYVPVNDEVYEALRDIRREEDRLRKRTAYHRSRFSLDEYETGMRTGESDPIQEELIRKEECIRLYEAISQLTPLQRRRIQMLMEDMNYTQIARVEGRNPSVIYRSIQGSFLHLRRLLKE</sequence>